<evidence type="ECO:0000256" key="1">
    <source>
        <dbReference type="SAM" id="MobiDB-lite"/>
    </source>
</evidence>
<keyword evidence="3" id="KW-1185">Reference proteome</keyword>
<sequence length="67" mass="7198">VVSSPQPANSARPNEELSNGSASTSFPDSSKPENELGHVNNEDAVSEDKFEDADAQYNDEEKGTEDN</sequence>
<reference evidence="2" key="1">
    <citation type="submission" date="2021-04" db="EMBL/GenBank/DDBJ databases">
        <authorList>
            <consortium name="Molecular Ecology Group"/>
        </authorList>
    </citation>
    <scope>NUCLEOTIDE SEQUENCE</scope>
</reference>
<feature type="non-terminal residue" evidence="2">
    <location>
        <position position="1"/>
    </location>
</feature>
<dbReference type="Proteomes" id="UP000678393">
    <property type="component" value="Unassembled WGS sequence"/>
</dbReference>
<organism evidence="2 3">
    <name type="scientific">Candidula unifasciata</name>
    <dbReference type="NCBI Taxonomy" id="100452"/>
    <lineage>
        <taxon>Eukaryota</taxon>
        <taxon>Metazoa</taxon>
        <taxon>Spiralia</taxon>
        <taxon>Lophotrochozoa</taxon>
        <taxon>Mollusca</taxon>
        <taxon>Gastropoda</taxon>
        <taxon>Heterobranchia</taxon>
        <taxon>Euthyneura</taxon>
        <taxon>Panpulmonata</taxon>
        <taxon>Eupulmonata</taxon>
        <taxon>Stylommatophora</taxon>
        <taxon>Helicina</taxon>
        <taxon>Helicoidea</taxon>
        <taxon>Geomitridae</taxon>
        <taxon>Candidula</taxon>
    </lineage>
</organism>
<feature type="compositionally biased region" description="Acidic residues" evidence="1">
    <location>
        <begin position="49"/>
        <end position="58"/>
    </location>
</feature>
<accession>A0A8S3YJS0</accession>
<proteinExistence type="predicted"/>
<feature type="region of interest" description="Disordered" evidence="1">
    <location>
        <begin position="1"/>
        <end position="67"/>
    </location>
</feature>
<dbReference type="EMBL" id="CAJHNH020000091">
    <property type="protein sequence ID" value="CAG5115230.1"/>
    <property type="molecule type" value="Genomic_DNA"/>
</dbReference>
<name>A0A8S3YJS0_9EUPU</name>
<protein>
    <submittedName>
        <fullName evidence="2">Uncharacterized protein</fullName>
    </submittedName>
</protein>
<evidence type="ECO:0000313" key="2">
    <source>
        <dbReference type="EMBL" id="CAG5115230.1"/>
    </source>
</evidence>
<comment type="caution">
    <text evidence="2">The sequence shown here is derived from an EMBL/GenBank/DDBJ whole genome shotgun (WGS) entry which is preliminary data.</text>
</comment>
<evidence type="ECO:0000313" key="3">
    <source>
        <dbReference type="Proteomes" id="UP000678393"/>
    </source>
</evidence>
<gene>
    <name evidence="2" type="ORF">CUNI_LOCUS788</name>
</gene>
<dbReference type="AlphaFoldDB" id="A0A8S3YJS0"/>
<feature type="compositionally biased region" description="Polar residues" evidence="1">
    <location>
        <begin position="1"/>
        <end position="28"/>
    </location>
</feature>